<accession>A0AAN9TAT4</accession>
<name>A0AAN9TAT4_9HEMI</name>
<sequence length="393" mass="41864">MPLQIVVPESEAAKDDEEIEVVEDDEDVGGGVTKSPVQKKAPPKQKQPAKSSNVSSASQAKTSKTRSKTLPGRAVSPTKAPTSKPSPQKAPPAATTASVAKAASTLRGASMKSASASGNIVPSVKRVASARVSESIPPKTKVLGAATPSSVGTKASSRTVPIQSIHKRVINRAPSANKPANQELIRRATELKKDVESLAPVPLIMALSKTAKEFPKKLKSVTSELEDVIAPGTDGGGKDGEGQEGEKKKDDEEKDKDKSGEKKKPLSPKKPASKKDDPEKQLEVLKQLNPTSLISVLKNTPADKLKEIEPLLENISETLDGTPLGEYFESLTKIVEMDDLKSLTNLFPNLMPKVYEFLDRLGQLILKALGRIGSTLMEFLQIVISGVKSIFSG</sequence>
<feature type="compositionally biased region" description="Low complexity" evidence="1">
    <location>
        <begin position="76"/>
        <end position="104"/>
    </location>
</feature>
<proteinExistence type="predicted"/>
<comment type="caution">
    <text evidence="2">The sequence shown here is derived from an EMBL/GenBank/DDBJ whole genome shotgun (WGS) entry which is preliminary data.</text>
</comment>
<feature type="compositionally biased region" description="Basic and acidic residues" evidence="1">
    <location>
        <begin position="236"/>
        <end position="264"/>
    </location>
</feature>
<feature type="region of interest" description="Disordered" evidence="1">
    <location>
        <begin position="1"/>
        <end position="135"/>
    </location>
</feature>
<dbReference type="Proteomes" id="UP001367676">
    <property type="component" value="Unassembled WGS sequence"/>
</dbReference>
<dbReference type="EMBL" id="JBBCAQ010000035">
    <property type="protein sequence ID" value="KAK7578057.1"/>
    <property type="molecule type" value="Genomic_DNA"/>
</dbReference>
<gene>
    <name evidence="2" type="ORF">V9T40_010262</name>
</gene>
<protein>
    <submittedName>
        <fullName evidence="2">Uncharacterized protein</fullName>
    </submittedName>
</protein>
<feature type="compositionally biased region" description="Polar residues" evidence="1">
    <location>
        <begin position="53"/>
        <end position="62"/>
    </location>
</feature>
<feature type="compositionally biased region" description="Acidic residues" evidence="1">
    <location>
        <begin position="14"/>
        <end position="28"/>
    </location>
</feature>
<feature type="region of interest" description="Disordered" evidence="1">
    <location>
        <begin position="222"/>
        <end position="281"/>
    </location>
</feature>
<dbReference type="AlphaFoldDB" id="A0AAN9TAT4"/>
<feature type="compositionally biased region" description="Low complexity" evidence="1">
    <location>
        <begin position="34"/>
        <end position="52"/>
    </location>
</feature>
<evidence type="ECO:0000256" key="1">
    <source>
        <dbReference type="SAM" id="MobiDB-lite"/>
    </source>
</evidence>
<keyword evidence="3" id="KW-1185">Reference proteome</keyword>
<organism evidence="2 3">
    <name type="scientific">Parthenolecanium corni</name>
    <dbReference type="NCBI Taxonomy" id="536013"/>
    <lineage>
        <taxon>Eukaryota</taxon>
        <taxon>Metazoa</taxon>
        <taxon>Ecdysozoa</taxon>
        <taxon>Arthropoda</taxon>
        <taxon>Hexapoda</taxon>
        <taxon>Insecta</taxon>
        <taxon>Pterygota</taxon>
        <taxon>Neoptera</taxon>
        <taxon>Paraneoptera</taxon>
        <taxon>Hemiptera</taxon>
        <taxon>Sternorrhyncha</taxon>
        <taxon>Coccoidea</taxon>
        <taxon>Coccidae</taxon>
        <taxon>Parthenolecanium</taxon>
    </lineage>
</organism>
<evidence type="ECO:0000313" key="2">
    <source>
        <dbReference type="EMBL" id="KAK7578057.1"/>
    </source>
</evidence>
<reference evidence="2 3" key="1">
    <citation type="submission" date="2024-03" db="EMBL/GenBank/DDBJ databases">
        <title>Adaptation during the transition from Ophiocordyceps entomopathogen to insect associate is accompanied by gene loss and intensified selection.</title>
        <authorList>
            <person name="Ward C.M."/>
            <person name="Onetto C.A."/>
            <person name="Borneman A.R."/>
        </authorList>
    </citation>
    <scope>NUCLEOTIDE SEQUENCE [LARGE SCALE GENOMIC DNA]</scope>
    <source>
        <strain evidence="2">AWRI1</strain>
        <tissue evidence="2">Single Adult Female</tissue>
    </source>
</reference>
<evidence type="ECO:0000313" key="3">
    <source>
        <dbReference type="Proteomes" id="UP001367676"/>
    </source>
</evidence>